<evidence type="ECO:0000259" key="2">
    <source>
        <dbReference type="Pfam" id="PF14226"/>
    </source>
</evidence>
<evidence type="ECO:0008006" key="5">
    <source>
        <dbReference type="Google" id="ProtNLM"/>
    </source>
</evidence>
<dbReference type="Gene3D" id="2.60.120.330">
    <property type="entry name" value="B-lactam Antibiotic, Isopenicillin N Synthase, Chain"/>
    <property type="match status" value="1"/>
</dbReference>
<evidence type="ECO:0000313" key="3">
    <source>
        <dbReference type="EMBL" id="KAJ8474826.1"/>
    </source>
</evidence>
<dbReference type="SUPFAM" id="SSF51197">
    <property type="entry name" value="Clavaminate synthase-like"/>
    <property type="match status" value="1"/>
</dbReference>
<name>A0AAD7TRE1_9APHY</name>
<dbReference type="InterPro" id="IPR044861">
    <property type="entry name" value="IPNS-like_FE2OG_OXY"/>
</dbReference>
<evidence type="ECO:0000259" key="1">
    <source>
        <dbReference type="Pfam" id="PF03171"/>
    </source>
</evidence>
<dbReference type="AlphaFoldDB" id="A0AAD7TRE1"/>
<feature type="domain" description="Non-haem dioxygenase N-terminal" evidence="2">
    <location>
        <begin position="27"/>
        <end position="133"/>
    </location>
</feature>
<dbReference type="InterPro" id="IPR050231">
    <property type="entry name" value="Iron_ascorbate_oxido_reductase"/>
</dbReference>
<organism evidence="3 4">
    <name type="scientific">Trametes cubensis</name>
    <dbReference type="NCBI Taxonomy" id="1111947"/>
    <lineage>
        <taxon>Eukaryota</taxon>
        <taxon>Fungi</taxon>
        <taxon>Dikarya</taxon>
        <taxon>Basidiomycota</taxon>
        <taxon>Agaricomycotina</taxon>
        <taxon>Agaricomycetes</taxon>
        <taxon>Polyporales</taxon>
        <taxon>Polyporaceae</taxon>
        <taxon>Trametes</taxon>
    </lineage>
</organism>
<proteinExistence type="predicted"/>
<dbReference type="Proteomes" id="UP001215151">
    <property type="component" value="Unassembled WGS sequence"/>
</dbReference>
<dbReference type="Pfam" id="PF03171">
    <property type="entry name" value="2OG-FeII_Oxy"/>
    <property type="match status" value="1"/>
</dbReference>
<dbReference type="Pfam" id="PF14226">
    <property type="entry name" value="DIOX_N"/>
    <property type="match status" value="1"/>
</dbReference>
<accession>A0AAD7TRE1</accession>
<comment type="caution">
    <text evidence="3">The sequence shown here is derived from an EMBL/GenBank/DDBJ whole genome shotgun (WGS) entry which is preliminary data.</text>
</comment>
<reference evidence="3" key="1">
    <citation type="submission" date="2022-11" db="EMBL/GenBank/DDBJ databases">
        <title>Genome Sequence of Cubamyces cubensis.</title>
        <authorList>
            <person name="Buettner E."/>
        </authorList>
    </citation>
    <scope>NUCLEOTIDE SEQUENCE</scope>
    <source>
        <strain evidence="3">MPL-01</strain>
    </source>
</reference>
<dbReference type="InterPro" id="IPR026992">
    <property type="entry name" value="DIOX_N"/>
</dbReference>
<dbReference type="EMBL" id="JAPEVG010000176">
    <property type="protein sequence ID" value="KAJ8474826.1"/>
    <property type="molecule type" value="Genomic_DNA"/>
</dbReference>
<dbReference type="InterPro" id="IPR027443">
    <property type="entry name" value="IPNS-like_sf"/>
</dbReference>
<evidence type="ECO:0000313" key="4">
    <source>
        <dbReference type="Proteomes" id="UP001215151"/>
    </source>
</evidence>
<gene>
    <name evidence="3" type="ORF">ONZ51_g6962</name>
</gene>
<sequence length="403" mass="45677">MPAPTIPPCARFTPAPPTTEKLDWAPLPVIDFSEAATPEGLARIAPQVCSAMRTYGFLYIVNHGYTNVQNQRIFDIADAMFTKVPDDEKKRLVADFEMTGSYRGYKARQTWDISNGVRDQIEQYNLHRAVTDPELQEHPRAMEPFLPELRAFTEHNHYNVMHPLLRVLAQGMELPDETFVRLHNFDGPADTSGTFSPLSQCDAPVDDTLHSPRDEIVRYENRMIFAHHSLVMLGSYPRSAEEETQTNNVWMKGHTDIGTITILWSQPVAGLQILCPDGKWRWVRHIDNALTVNIGDGMEFLSGGYYKATIHRVRQPPVDQAGYARLGVFYFGMADDDVLLRPRMESPILQRVGVAPRFDFAHAPTMKQYRTGLTSAYGVSKLSKRDDGHEEEVIHGVVVKHFN</sequence>
<dbReference type="PANTHER" id="PTHR47990">
    <property type="entry name" value="2-OXOGLUTARATE (2OG) AND FE(II)-DEPENDENT OXYGENASE SUPERFAMILY PROTEIN-RELATED"/>
    <property type="match status" value="1"/>
</dbReference>
<protein>
    <recommendedName>
        <fullName evidence="5">Clavaminate synthase-like protein</fullName>
    </recommendedName>
</protein>
<keyword evidence="4" id="KW-1185">Reference proteome</keyword>
<feature type="domain" description="Isopenicillin N synthase-like Fe(2+) 2OG dioxygenase" evidence="1">
    <location>
        <begin position="236"/>
        <end position="316"/>
    </location>
</feature>